<keyword evidence="2" id="KW-1185">Reference proteome</keyword>
<accession>A0AAV7J4T9</accession>
<gene>
    <name evidence="1" type="ORF">KQX54_006539</name>
</gene>
<evidence type="ECO:0000313" key="2">
    <source>
        <dbReference type="Proteomes" id="UP000826195"/>
    </source>
</evidence>
<evidence type="ECO:0000313" key="1">
    <source>
        <dbReference type="EMBL" id="KAH0567086.1"/>
    </source>
</evidence>
<reference evidence="1 2" key="1">
    <citation type="journal article" date="2021" name="J. Hered.">
        <title>A chromosome-level genome assembly of the parasitoid wasp, Cotesia glomerata (Hymenoptera: Braconidae).</title>
        <authorList>
            <person name="Pinto B.J."/>
            <person name="Weis J.J."/>
            <person name="Gamble T."/>
            <person name="Ode P.J."/>
            <person name="Paul R."/>
            <person name="Zaspel J.M."/>
        </authorList>
    </citation>
    <scope>NUCLEOTIDE SEQUENCE [LARGE SCALE GENOMIC DNA]</scope>
    <source>
        <strain evidence="1">CgM1</strain>
    </source>
</reference>
<organism evidence="1 2">
    <name type="scientific">Cotesia glomerata</name>
    <name type="common">Lepidopteran parasitic wasp</name>
    <name type="synonym">Apanteles glomeratus</name>
    <dbReference type="NCBI Taxonomy" id="32391"/>
    <lineage>
        <taxon>Eukaryota</taxon>
        <taxon>Metazoa</taxon>
        <taxon>Ecdysozoa</taxon>
        <taxon>Arthropoda</taxon>
        <taxon>Hexapoda</taxon>
        <taxon>Insecta</taxon>
        <taxon>Pterygota</taxon>
        <taxon>Neoptera</taxon>
        <taxon>Endopterygota</taxon>
        <taxon>Hymenoptera</taxon>
        <taxon>Apocrita</taxon>
        <taxon>Ichneumonoidea</taxon>
        <taxon>Braconidae</taxon>
        <taxon>Microgastrinae</taxon>
        <taxon>Cotesia</taxon>
    </lineage>
</organism>
<dbReference type="Proteomes" id="UP000826195">
    <property type="component" value="Unassembled WGS sequence"/>
</dbReference>
<name>A0AAV7J4T9_COTGL</name>
<comment type="caution">
    <text evidence="1">The sequence shown here is derived from an EMBL/GenBank/DDBJ whole genome shotgun (WGS) entry which is preliminary data.</text>
</comment>
<sequence>MKQRDWGLGRYRNSSSTCSCYDISGLGFEGRSSGSSSTRECRAELNVPVGKGLAITIPPALRSDPTT</sequence>
<dbReference type="EMBL" id="JAHXZJ010000001">
    <property type="protein sequence ID" value="KAH0567086.1"/>
    <property type="molecule type" value="Genomic_DNA"/>
</dbReference>
<protein>
    <submittedName>
        <fullName evidence="1">Uncharacterized protein</fullName>
    </submittedName>
</protein>
<dbReference type="AlphaFoldDB" id="A0AAV7J4T9"/>
<proteinExistence type="predicted"/>